<evidence type="ECO:0000313" key="3">
    <source>
        <dbReference type="Proteomes" id="UP000298030"/>
    </source>
</evidence>
<dbReference type="Proteomes" id="UP000298030">
    <property type="component" value="Unassembled WGS sequence"/>
</dbReference>
<dbReference type="AlphaFoldDB" id="A0A4Y7SRR9"/>
<dbReference type="EMBL" id="QPFP01000065">
    <property type="protein sequence ID" value="TEB24567.1"/>
    <property type="molecule type" value="Genomic_DNA"/>
</dbReference>
<feature type="region of interest" description="Disordered" evidence="1">
    <location>
        <begin position="680"/>
        <end position="723"/>
    </location>
</feature>
<comment type="caution">
    <text evidence="2">The sequence shown here is derived from an EMBL/GenBank/DDBJ whole genome shotgun (WGS) entry which is preliminary data.</text>
</comment>
<proteinExistence type="predicted"/>
<evidence type="ECO:0000313" key="2">
    <source>
        <dbReference type="EMBL" id="TEB24567.1"/>
    </source>
</evidence>
<name>A0A4Y7SRR9_COPMI</name>
<dbReference type="Gene3D" id="3.30.160.60">
    <property type="entry name" value="Classic Zinc Finger"/>
    <property type="match status" value="1"/>
</dbReference>
<dbReference type="OrthoDB" id="3199698at2759"/>
<evidence type="ECO:0008006" key="4">
    <source>
        <dbReference type="Google" id="ProtNLM"/>
    </source>
</evidence>
<keyword evidence="3" id="KW-1185">Reference proteome</keyword>
<accession>A0A4Y7SRR9</accession>
<protein>
    <recommendedName>
        <fullName evidence="4">C2H2-type domain-containing protein</fullName>
    </recommendedName>
</protein>
<sequence>MLQSRSQRRLVKAFKCMVNGCRSKGFTTAGRLQQHTDAVHTIPAAIAPLIGNQPNVLAQGHSHTNGPVHQPSPDAHPMGIDNPPSPQIANGNPLPARDTPTNPNHTHIEYHPQLNGVPLVDLDETETERSPDENPFAPFSNRAEFEFSEFLYAREQMSGGNIDELLRILTGLYPEDDPPASKHDEIYAMIDAIKDGDVAWDSFTIKYNGERPTNRPHPLKVLENQLANPEFKNHIDYTPKRVFRNGKREYKDFMSGDWSWKQADTISRSPPNRGAMFVPGVFGSDKTTVSVATGQNDFYPLYMSPGNLHNTARRAHRNSVALVAFLAIPKTSQEYANDPKFRKFRRQLFHTSLEVILSSLKPHMTTPRKTRCPDGQYRQVIYGIGPYIADYPEQALLACTVQGWCPKCTAKPSNLDDEVGRRILRSHSHTDALLEGFSLQEVWDDYGIAALSPRRFPRADIHELLSPDLLHQIIKGTFKDHLVDWIVEYIKITSPTKREADEILADIDRRIAVVPPFPGLRHFHEGRGFKQWTGDDSKGLMKIYLPAIQGHVPNEIIKTLRELLEFTYLVRRSVITEDDLQMIDIHVSRFHEYREVFRTSGVRKDFALPRQHAIVHYRYMIEQFGAPNGLCSSITESRHISAVKDAYRRTSRNKPLGQMLVINQRMDKLAAARVRLSNNGHLDGPGLPARLLPQMDPTSTDSPATAPTQPGTTSARTRSDVQAIDREMGPVDEPEGMADVKLAKSPGANCHTQSGWNAADTLLVPRRARDVYKIAQSTNQPSFPSLLRRFLYDTFNPDAGIPRHLIPLDLCPDVSQLRLYTFHSARAIYFAPSDLSGIGGMHRERIRSVKSWLGGAPRYDCVFIGKSEEPGFAGYHVARVFLFFSFKYANEKQARQCALIHWFSTVGTEPCPVTGLWVVRPDFRNECPVLDIVDVDCIFRGAHLIGISGRKTIPKEDFTFSDSLDAFSHFYVNKYVDHHAHEIAF</sequence>
<organism evidence="2 3">
    <name type="scientific">Coprinellus micaceus</name>
    <name type="common">Glistening ink-cap mushroom</name>
    <name type="synonym">Coprinus micaceus</name>
    <dbReference type="NCBI Taxonomy" id="71717"/>
    <lineage>
        <taxon>Eukaryota</taxon>
        <taxon>Fungi</taxon>
        <taxon>Dikarya</taxon>
        <taxon>Basidiomycota</taxon>
        <taxon>Agaricomycotina</taxon>
        <taxon>Agaricomycetes</taxon>
        <taxon>Agaricomycetidae</taxon>
        <taxon>Agaricales</taxon>
        <taxon>Agaricineae</taxon>
        <taxon>Psathyrellaceae</taxon>
        <taxon>Coprinellus</taxon>
    </lineage>
</organism>
<dbReference type="InterPro" id="IPR041078">
    <property type="entry name" value="Plavaka"/>
</dbReference>
<gene>
    <name evidence="2" type="ORF">FA13DRAFT_1756820</name>
</gene>
<feature type="compositionally biased region" description="Low complexity" evidence="1">
    <location>
        <begin position="696"/>
        <end position="710"/>
    </location>
</feature>
<evidence type="ECO:0000256" key="1">
    <source>
        <dbReference type="SAM" id="MobiDB-lite"/>
    </source>
</evidence>
<dbReference type="Pfam" id="PF18759">
    <property type="entry name" value="Plavaka"/>
    <property type="match status" value="1"/>
</dbReference>
<dbReference type="STRING" id="71717.A0A4Y7SRR9"/>
<feature type="region of interest" description="Disordered" evidence="1">
    <location>
        <begin position="59"/>
        <end position="99"/>
    </location>
</feature>
<reference evidence="2 3" key="1">
    <citation type="journal article" date="2019" name="Nat. Ecol. Evol.">
        <title>Megaphylogeny resolves global patterns of mushroom evolution.</title>
        <authorList>
            <person name="Varga T."/>
            <person name="Krizsan K."/>
            <person name="Foldi C."/>
            <person name="Dima B."/>
            <person name="Sanchez-Garcia M."/>
            <person name="Sanchez-Ramirez S."/>
            <person name="Szollosi G.J."/>
            <person name="Szarkandi J.G."/>
            <person name="Papp V."/>
            <person name="Albert L."/>
            <person name="Andreopoulos W."/>
            <person name="Angelini C."/>
            <person name="Antonin V."/>
            <person name="Barry K.W."/>
            <person name="Bougher N.L."/>
            <person name="Buchanan P."/>
            <person name="Buyck B."/>
            <person name="Bense V."/>
            <person name="Catcheside P."/>
            <person name="Chovatia M."/>
            <person name="Cooper J."/>
            <person name="Damon W."/>
            <person name="Desjardin D."/>
            <person name="Finy P."/>
            <person name="Geml J."/>
            <person name="Haridas S."/>
            <person name="Hughes K."/>
            <person name="Justo A."/>
            <person name="Karasinski D."/>
            <person name="Kautmanova I."/>
            <person name="Kiss B."/>
            <person name="Kocsube S."/>
            <person name="Kotiranta H."/>
            <person name="LaButti K.M."/>
            <person name="Lechner B.E."/>
            <person name="Liimatainen K."/>
            <person name="Lipzen A."/>
            <person name="Lukacs Z."/>
            <person name="Mihaltcheva S."/>
            <person name="Morgado L.N."/>
            <person name="Niskanen T."/>
            <person name="Noordeloos M.E."/>
            <person name="Ohm R.A."/>
            <person name="Ortiz-Santana B."/>
            <person name="Ovrebo C."/>
            <person name="Racz N."/>
            <person name="Riley R."/>
            <person name="Savchenko A."/>
            <person name="Shiryaev A."/>
            <person name="Soop K."/>
            <person name="Spirin V."/>
            <person name="Szebenyi C."/>
            <person name="Tomsovsky M."/>
            <person name="Tulloss R.E."/>
            <person name="Uehling J."/>
            <person name="Grigoriev I.V."/>
            <person name="Vagvolgyi C."/>
            <person name="Papp T."/>
            <person name="Martin F.M."/>
            <person name="Miettinen O."/>
            <person name="Hibbett D.S."/>
            <person name="Nagy L.G."/>
        </authorList>
    </citation>
    <scope>NUCLEOTIDE SEQUENCE [LARGE SCALE GENOMIC DNA]</scope>
    <source>
        <strain evidence="2 3">FP101781</strain>
    </source>
</reference>